<keyword evidence="3 6" id="KW-0799">Topoisomerase</keyword>
<protein>
    <submittedName>
        <fullName evidence="10">DNA gyrase/topoisomerase IV subunit A</fullName>
    </submittedName>
</protein>
<dbReference type="Proteomes" id="UP000247903">
    <property type="component" value="Unassembled WGS sequence"/>
</dbReference>
<reference evidence="10 11" key="1">
    <citation type="submission" date="2018-05" db="EMBL/GenBank/DDBJ databases">
        <title>Flavobacterium sp. strain IMCC34759, incomplete genome.</title>
        <authorList>
            <person name="Joung Y."/>
            <person name="Cho J."/>
        </authorList>
    </citation>
    <scope>NUCLEOTIDE SEQUENCE [LARGE SCALE GENOMIC DNA]</scope>
    <source>
        <strain evidence="10 11">IMCC34759</strain>
    </source>
</reference>
<dbReference type="GO" id="GO:0003918">
    <property type="term" value="F:DNA topoisomerase type II (double strand cut, ATP-hydrolyzing) activity"/>
    <property type="evidence" value="ECO:0007669"/>
    <property type="project" value="UniProtKB-EC"/>
</dbReference>
<keyword evidence="11" id="KW-1185">Reference proteome</keyword>
<evidence type="ECO:0000256" key="4">
    <source>
        <dbReference type="ARBA" id="ARBA00023125"/>
    </source>
</evidence>
<dbReference type="InterPro" id="IPR013758">
    <property type="entry name" value="Topo_IIA_A/C_ab"/>
</dbReference>
<dbReference type="InterPro" id="IPR013757">
    <property type="entry name" value="Topo_IIA_A_a_sf"/>
</dbReference>
<dbReference type="PANTHER" id="PTHR43493:SF5">
    <property type="entry name" value="DNA GYRASE SUBUNIT A, CHLOROPLASTIC_MITOCHONDRIAL"/>
    <property type="match status" value="1"/>
</dbReference>
<dbReference type="RefSeq" id="WP_110306620.1">
    <property type="nucleotide sequence ID" value="NZ_QJHK01000008.1"/>
</dbReference>
<evidence type="ECO:0000256" key="5">
    <source>
        <dbReference type="ARBA" id="ARBA00023235"/>
    </source>
</evidence>
<dbReference type="GO" id="GO:0003677">
    <property type="term" value="F:DNA binding"/>
    <property type="evidence" value="ECO:0007669"/>
    <property type="project" value="UniProtKB-UniRule"/>
</dbReference>
<dbReference type="Pfam" id="PF00521">
    <property type="entry name" value="DNA_topoisoIV"/>
    <property type="match status" value="1"/>
</dbReference>
<feature type="region of interest" description="Disordered" evidence="8">
    <location>
        <begin position="871"/>
        <end position="900"/>
    </location>
</feature>
<dbReference type="PANTHER" id="PTHR43493">
    <property type="entry name" value="DNA GYRASE/TOPOISOMERASE SUBUNIT A"/>
    <property type="match status" value="1"/>
</dbReference>
<dbReference type="SMART" id="SM00434">
    <property type="entry name" value="TOP4c"/>
    <property type="match status" value="1"/>
</dbReference>
<keyword evidence="4 6" id="KW-0238">DNA-binding</keyword>
<dbReference type="AlphaFoldDB" id="A0A2V4BP80"/>
<dbReference type="SUPFAM" id="SSF56719">
    <property type="entry name" value="Type II DNA topoisomerase"/>
    <property type="match status" value="1"/>
</dbReference>
<organism evidence="10 11">
    <name type="scientific">Flavobacterium cheongpyeongense</name>
    <dbReference type="NCBI Taxonomy" id="2212651"/>
    <lineage>
        <taxon>Bacteria</taxon>
        <taxon>Pseudomonadati</taxon>
        <taxon>Bacteroidota</taxon>
        <taxon>Flavobacteriia</taxon>
        <taxon>Flavobacteriales</taxon>
        <taxon>Flavobacteriaceae</taxon>
        <taxon>Flavobacterium</taxon>
    </lineage>
</organism>
<dbReference type="NCBIfam" id="NF007209">
    <property type="entry name" value="PRK09631.1"/>
    <property type="match status" value="1"/>
</dbReference>
<gene>
    <name evidence="10" type="ORF">DMB65_10565</name>
</gene>
<evidence type="ECO:0000259" key="9">
    <source>
        <dbReference type="PROSITE" id="PS52040"/>
    </source>
</evidence>
<accession>A0A2V4BP80</accession>
<comment type="catalytic activity">
    <reaction evidence="1 6">
        <text>ATP-dependent breakage, passage and rejoining of double-stranded DNA.</text>
        <dbReference type="EC" id="5.6.2.2"/>
    </reaction>
</comment>
<keyword evidence="7" id="KW-0175">Coiled coil</keyword>
<evidence type="ECO:0000256" key="6">
    <source>
        <dbReference type="PROSITE-ProRule" id="PRU01384"/>
    </source>
</evidence>
<evidence type="ECO:0000256" key="7">
    <source>
        <dbReference type="SAM" id="Coils"/>
    </source>
</evidence>
<dbReference type="OrthoDB" id="9806486at2"/>
<evidence type="ECO:0000313" key="10">
    <source>
        <dbReference type="EMBL" id="PXY40671.1"/>
    </source>
</evidence>
<dbReference type="GO" id="GO:0006265">
    <property type="term" value="P:DNA topological change"/>
    <property type="evidence" value="ECO:0007669"/>
    <property type="project" value="UniProtKB-UniRule"/>
</dbReference>
<feature type="coiled-coil region" evidence="7">
    <location>
        <begin position="465"/>
        <end position="492"/>
    </location>
</feature>
<dbReference type="InterPro" id="IPR013760">
    <property type="entry name" value="Topo_IIA-like_dom_sf"/>
</dbReference>
<feature type="active site" description="O-(5'-phospho-DNA)-tyrosine intermediate" evidence="6">
    <location>
        <position position="163"/>
    </location>
</feature>
<evidence type="ECO:0000256" key="2">
    <source>
        <dbReference type="ARBA" id="ARBA00008263"/>
    </source>
</evidence>
<dbReference type="GO" id="GO:0005737">
    <property type="term" value="C:cytoplasm"/>
    <property type="evidence" value="ECO:0007669"/>
    <property type="project" value="TreeGrafter"/>
</dbReference>
<dbReference type="NCBIfam" id="NF009397">
    <property type="entry name" value="PRK12758.1"/>
    <property type="match status" value="1"/>
</dbReference>
<feature type="compositionally biased region" description="Acidic residues" evidence="8">
    <location>
        <begin position="885"/>
        <end position="898"/>
    </location>
</feature>
<dbReference type="InterPro" id="IPR002205">
    <property type="entry name" value="Topo_IIA_dom_A"/>
</dbReference>
<evidence type="ECO:0000256" key="3">
    <source>
        <dbReference type="ARBA" id="ARBA00023029"/>
    </source>
</evidence>
<name>A0A2V4BP80_9FLAO</name>
<sequence length="905" mass="103245">MKDEEDDNIIPNDDENNSDENPLDENQEGDDEIIDVDAKHFEGQHFYENQEEEGEDVITKVTGMYKDWFLDYASYVILERAVPAIEDGFKPVQRRIMHSLKELDDGRYNKVANVVGHTMQYHPHGDASIGDAMVQIGQKDLLIDCQGNWGNILTGDGAAASRYIEARLSKFALEVLYSPKITDWGVSYDGRRAEPNNLPVKFPLLLAQGAEGIAVGLSTKVLPHNFNELIDSSIKILKGKPFTLYPDFMTAGIADVSNYNDGMRGGRVRVRAKISQLDKNTLVITQIPFSTNTSSLIDSILKANEKGKIKIKKIEDNTAAEVEILIHLFPGVSPDKTIDALFAFTACETSVAPLGCVIEDNKPLFIGVSEMLKISTHRTVDLLRQELEIQLEELKNKWHFSTLEKIFIREEMYIDFKLYGDRESLYKYLYDRFEPFKKSFVREINDDDLQRLTQIPMIRITRFDSDKADDLIARLEDEMKEVEHNLEHLTDFAIAYFTKLKEKYGKGRERQTELRVFDNVEATKVVLRNTKLYVNREEGFVGTSLKKDEYVADCSDIDDVIVFLRDGKMMITKVDSKTFIGKDIIHVAVFDKSDKRTIYNMMYRDGKSGPSYIKRFNVTGVTRDKPYDLTNGTNGSQVVYFSHNPNGEAEVVTILLRQIGTIKKLKFDIDFAKLAIKGRASKGNLVTKYPIKKIELKEKGISTLLPRKVWFDDTVKRLNVDGRGELLGEFKPTDKILVISQSGKLKVIIPELSTHFEEDMIILEKWKPKKPISAIYYDGEKERYFLKRFLVENEGKEESFITDHPNSQLEIVSTDYRPVAQLVFAKVKGVQKEDLHIDVEDFIAVKGFKALGNQLTTDKLRQVNLLDPLPYEEPVEEVPEKPEISEDNPVETELDDDGQIGLVLE</sequence>
<comment type="caution">
    <text evidence="10">The sequence shown here is derived from an EMBL/GenBank/DDBJ whole genome shotgun (WGS) entry which is preliminary data.</text>
</comment>
<feature type="domain" description="Topo IIA-type catalytic" evidence="9">
    <location>
        <begin position="82"/>
        <end position="525"/>
    </location>
</feature>
<dbReference type="EMBL" id="QJHK01000008">
    <property type="protein sequence ID" value="PXY40671.1"/>
    <property type="molecule type" value="Genomic_DNA"/>
</dbReference>
<dbReference type="Gene3D" id="3.90.199.10">
    <property type="entry name" value="Topoisomerase II, domain 5"/>
    <property type="match status" value="1"/>
</dbReference>
<dbReference type="GO" id="GO:0005524">
    <property type="term" value="F:ATP binding"/>
    <property type="evidence" value="ECO:0007669"/>
    <property type="project" value="InterPro"/>
</dbReference>
<feature type="region of interest" description="Disordered" evidence="8">
    <location>
        <begin position="1"/>
        <end position="31"/>
    </location>
</feature>
<dbReference type="GO" id="GO:0009330">
    <property type="term" value="C:DNA topoisomerase type II (double strand cut, ATP-hydrolyzing) complex"/>
    <property type="evidence" value="ECO:0007669"/>
    <property type="project" value="TreeGrafter"/>
</dbReference>
<dbReference type="PROSITE" id="PS52040">
    <property type="entry name" value="TOPO_IIA"/>
    <property type="match status" value="1"/>
</dbReference>
<dbReference type="Gene3D" id="1.10.268.10">
    <property type="entry name" value="Topoisomerase, domain 3"/>
    <property type="match status" value="1"/>
</dbReference>
<evidence type="ECO:0000256" key="8">
    <source>
        <dbReference type="SAM" id="MobiDB-lite"/>
    </source>
</evidence>
<comment type="similarity">
    <text evidence="2">Belongs to the type II topoisomerase GyrA/ParC subunit family.</text>
</comment>
<keyword evidence="5 6" id="KW-0413">Isomerase</keyword>
<proteinExistence type="inferred from homology"/>
<dbReference type="Gene3D" id="3.30.1360.40">
    <property type="match status" value="1"/>
</dbReference>
<evidence type="ECO:0000313" key="11">
    <source>
        <dbReference type="Proteomes" id="UP000247903"/>
    </source>
</evidence>
<dbReference type="InterPro" id="IPR050220">
    <property type="entry name" value="Type_II_DNA_Topoisomerases"/>
</dbReference>
<evidence type="ECO:0000256" key="1">
    <source>
        <dbReference type="ARBA" id="ARBA00000185"/>
    </source>
</evidence>